<name>G2KTA9_FRUST</name>
<reference evidence="1 2" key="1">
    <citation type="journal article" date="2011" name="Microb. Cell Fact.">
        <title>Genomic analysis reveals Lactobacillus sanfranciscensis as stable element in traditional sourdoughs.</title>
        <authorList>
            <person name="Vogel R.F."/>
            <person name="Pavlovic M."/>
            <person name="Ehrmann M.A."/>
            <person name="Wiezer A."/>
            <person name="Liesegang H."/>
            <person name="Offschanka S."/>
            <person name="Voget S."/>
            <person name="Angelov A."/>
            <person name="Bocker G."/>
            <person name="Liebl W."/>
        </authorList>
    </citation>
    <scope>NUCLEOTIDE SEQUENCE [LARGE SCALE GENOMIC DNA]</scope>
    <source>
        <strain evidence="1 2">TMW 1.1304</strain>
    </source>
</reference>
<dbReference type="KEGG" id="lsn:LSA_02680"/>
<dbReference type="STRING" id="714313.LSA_02680"/>
<evidence type="ECO:0000313" key="1">
    <source>
        <dbReference type="EMBL" id="AEN98725.1"/>
    </source>
</evidence>
<organism evidence="1 2">
    <name type="scientific">Fructilactobacillus sanfranciscensis (strain TMW 1.1304)</name>
    <name type="common">Lactobacillus sanfranciscensis</name>
    <dbReference type="NCBI Taxonomy" id="714313"/>
    <lineage>
        <taxon>Bacteria</taxon>
        <taxon>Bacillati</taxon>
        <taxon>Bacillota</taxon>
        <taxon>Bacilli</taxon>
        <taxon>Lactobacillales</taxon>
        <taxon>Lactobacillaceae</taxon>
        <taxon>Fructilactobacillus</taxon>
    </lineage>
</organism>
<dbReference type="HOGENOM" id="CLU_3365630_0_0_9"/>
<dbReference type="AlphaFoldDB" id="G2KTA9"/>
<evidence type="ECO:0000313" key="2">
    <source>
        <dbReference type="Proteomes" id="UP000001285"/>
    </source>
</evidence>
<sequence length="35" mass="3901">MASNTVECMNRMAYDAASEIVRVSEGEQPLWNVAK</sequence>
<accession>G2KTA9</accession>
<proteinExistence type="predicted"/>
<dbReference type="EMBL" id="CP002461">
    <property type="protein sequence ID" value="AEN98725.1"/>
    <property type="molecule type" value="Genomic_DNA"/>
</dbReference>
<dbReference type="Proteomes" id="UP000001285">
    <property type="component" value="Chromosome"/>
</dbReference>
<keyword evidence="2" id="KW-1185">Reference proteome</keyword>
<protein>
    <submittedName>
        <fullName evidence="1">Uncharacterized protein</fullName>
    </submittedName>
</protein>
<gene>
    <name evidence="1" type="ordered locus">LSA_02680</name>
</gene>